<protein>
    <submittedName>
        <fullName evidence="1">Uncharacterized protein</fullName>
    </submittedName>
</protein>
<organism evidence="1 2">
    <name type="scientific">Parabacteroides goldsteinii DSM 19448 = WAL 12034</name>
    <dbReference type="NCBI Taxonomy" id="927665"/>
    <lineage>
        <taxon>Bacteria</taxon>
        <taxon>Pseudomonadati</taxon>
        <taxon>Bacteroidota</taxon>
        <taxon>Bacteroidia</taxon>
        <taxon>Bacteroidales</taxon>
        <taxon>Tannerellaceae</taxon>
        <taxon>Parabacteroides</taxon>
    </lineage>
</organism>
<comment type="caution">
    <text evidence="1">The sequence shown here is derived from an EMBL/GenBank/DDBJ whole genome shotgun (WGS) entry which is preliminary data.</text>
</comment>
<dbReference type="AlphaFoldDB" id="A0A0F5JE47"/>
<proteinExistence type="predicted"/>
<gene>
    <name evidence="1" type="ORF">HMPREF1535_02084</name>
</gene>
<dbReference type="Proteomes" id="UP000033047">
    <property type="component" value="Unassembled WGS sequence"/>
</dbReference>
<dbReference type="STRING" id="927665.HMPREF1535_02084"/>
<dbReference type="EMBL" id="AQHV01000011">
    <property type="protein sequence ID" value="KKB56111.1"/>
    <property type="molecule type" value="Genomic_DNA"/>
</dbReference>
<name>A0A0F5JE47_9BACT</name>
<dbReference type="HOGENOM" id="CLU_3397798_0_0_10"/>
<dbReference type="PATRIC" id="fig|927665.4.peg.2137"/>
<reference evidence="1 2" key="1">
    <citation type="submission" date="2013-04" db="EMBL/GenBank/DDBJ databases">
        <title>The Genome Sequence of Parabacteroides goldsteinii DSM 19448.</title>
        <authorList>
            <consortium name="The Broad Institute Genomics Platform"/>
            <person name="Earl A."/>
            <person name="Ward D."/>
            <person name="Feldgarden M."/>
            <person name="Gevers D."/>
            <person name="Martens E."/>
            <person name="Sakamoto M."/>
            <person name="Benno Y."/>
            <person name="Song Y."/>
            <person name="Liu C."/>
            <person name="Lee J."/>
            <person name="Bolanos M."/>
            <person name="Vaisanen M.L."/>
            <person name="Finegold S.M."/>
            <person name="Walker B."/>
            <person name="Young S."/>
            <person name="Zeng Q."/>
            <person name="Gargeya S."/>
            <person name="Fitzgerald M."/>
            <person name="Haas B."/>
            <person name="Abouelleil A."/>
            <person name="Allen A.W."/>
            <person name="Alvarado L."/>
            <person name="Arachchi H.M."/>
            <person name="Berlin A.M."/>
            <person name="Chapman S.B."/>
            <person name="Gainer-Dewar J."/>
            <person name="Goldberg J."/>
            <person name="Griggs A."/>
            <person name="Gujja S."/>
            <person name="Hansen M."/>
            <person name="Howarth C."/>
            <person name="Imamovic A."/>
            <person name="Ireland A."/>
            <person name="Larimer J."/>
            <person name="McCowan C."/>
            <person name="Murphy C."/>
            <person name="Pearson M."/>
            <person name="Poon T.W."/>
            <person name="Priest M."/>
            <person name="Roberts A."/>
            <person name="Saif S."/>
            <person name="Shea T."/>
            <person name="Sisk P."/>
            <person name="Sykes S."/>
            <person name="Wortman J."/>
            <person name="Nusbaum C."/>
            <person name="Birren B."/>
        </authorList>
    </citation>
    <scope>NUCLEOTIDE SEQUENCE [LARGE SCALE GENOMIC DNA]</scope>
    <source>
        <strain evidence="1 2">DSM 19448</strain>
    </source>
</reference>
<evidence type="ECO:0000313" key="2">
    <source>
        <dbReference type="Proteomes" id="UP000033047"/>
    </source>
</evidence>
<evidence type="ECO:0000313" key="1">
    <source>
        <dbReference type="EMBL" id="KKB56111.1"/>
    </source>
</evidence>
<accession>A0A0F5JE47</accession>
<sequence>MNSRFIIIVLGELWLYDKLLCITHIDKLIDK</sequence>